<feature type="domain" description="N-acetyltransferase" evidence="3">
    <location>
        <begin position="5"/>
        <end position="166"/>
    </location>
</feature>
<reference evidence="4" key="2">
    <citation type="submission" date="2023-01" db="EMBL/GenBank/DDBJ databases">
        <authorList>
            <person name="Sun Q."/>
            <person name="Evtushenko L."/>
        </authorList>
    </citation>
    <scope>NUCLEOTIDE SEQUENCE</scope>
    <source>
        <strain evidence="4">VKM B-2789</strain>
    </source>
</reference>
<name>A0A9W6K1G3_9HYPH</name>
<dbReference type="InterPro" id="IPR050832">
    <property type="entry name" value="Bact_Acetyltransf"/>
</dbReference>
<keyword evidence="2" id="KW-0012">Acyltransferase</keyword>
<keyword evidence="5" id="KW-1185">Reference proteome</keyword>
<dbReference type="SUPFAM" id="SSF55729">
    <property type="entry name" value="Acyl-CoA N-acyltransferases (Nat)"/>
    <property type="match status" value="1"/>
</dbReference>
<dbReference type="InterPro" id="IPR000182">
    <property type="entry name" value="GNAT_dom"/>
</dbReference>
<dbReference type="EMBL" id="BSFM01000017">
    <property type="protein sequence ID" value="GLK86249.1"/>
    <property type="molecule type" value="Genomic_DNA"/>
</dbReference>
<dbReference type="CDD" id="cd04301">
    <property type="entry name" value="NAT_SF"/>
    <property type="match status" value="1"/>
</dbReference>
<evidence type="ECO:0000313" key="5">
    <source>
        <dbReference type="Proteomes" id="UP001143330"/>
    </source>
</evidence>
<evidence type="ECO:0000313" key="4">
    <source>
        <dbReference type="EMBL" id="GLK86249.1"/>
    </source>
</evidence>
<evidence type="ECO:0000256" key="2">
    <source>
        <dbReference type="ARBA" id="ARBA00023315"/>
    </source>
</evidence>
<dbReference type="PROSITE" id="PS51186">
    <property type="entry name" value="GNAT"/>
    <property type="match status" value="1"/>
</dbReference>
<comment type="caution">
    <text evidence="4">The sequence shown here is derived from an EMBL/GenBank/DDBJ whole genome shotgun (WGS) entry which is preliminary data.</text>
</comment>
<dbReference type="PANTHER" id="PTHR43877">
    <property type="entry name" value="AMINOALKYLPHOSPHONATE N-ACETYLTRANSFERASE-RELATED-RELATED"/>
    <property type="match status" value="1"/>
</dbReference>
<keyword evidence="1" id="KW-0808">Transferase</keyword>
<dbReference type="GO" id="GO:0016747">
    <property type="term" value="F:acyltransferase activity, transferring groups other than amino-acyl groups"/>
    <property type="evidence" value="ECO:0007669"/>
    <property type="project" value="InterPro"/>
</dbReference>
<evidence type="ECO:0000259" key="3">
    <source>
        <dbReference type="PROSITE" id="PS51186"/>
    </source>
</evidence>
<protein>
    <recommendedName>
        <fullName evidence="3">N-acetyltransferase domain-containing protein</fullName>
    </recommendedName>
</protein>
<dbReference type="AlphaFoldDB" id="A0A9W6K1G3"/>
<dbReference type="RefSeq" id="WP_213360785.1">
    <property type="nucleotide sequence ID" value="NZ_BSFM01000017.1"/>
</dbReference>
<dbReference type="Pfam" id="PF13673">
    <property type="entry name" value="Acetyltransf_10"/>
    <property type="match status" value="1"/>
</dbReference>
<accession>A0A9W6K1G3</accession>
<evidence type="ECO:0000256" key="1">
    <source>
        <dbReference type="ARBA" id="ARBA00022679"/>
    </source>
</evidence>
<reference evidence="4" key="1">
    <citation type="journal article" date="2014" name="Int. J. Syst. Evol. Microbiol.">
        <title>Complete genome sequence of Corynebacterium casei LMG S-19264T (=DSM 44701T), isolated from a smear-ripened cheese.</title>
        <authorList>
            <consortium name="US DOE Joint Genome Institute (JGI-PGF)"/>
            <person name="Walter F."/>
            <person name="Albersmeier A."/>
            <person name="Kalinowski J."/>
            <person name="Ruckert C."/>
        </authorList>
    </citation>
    <scope>NUCLEOTIDE SEQUENCE</scope>
    <source>
        <strain evidence="4">VKM B-2789</strain>
    </source>
</reference>
<dbReference type="PANTHER" id="PTHR43877:SF1">
    <property type="entry name" value="ACETYLTRANSFERASE"/>
    <property type="match status" value="1"/>
</dbReference>
<dbReference type="Proteomes" id="UP001143330">
    <property type="component" value="Unassembled WGS sequence"/>
</dbReference>
<sequence>MEANLRLERAHPEDAEAMLQVHRAAIRATAAAFYEPDIIEAWAPLPLRPDHVDALAHRIETGEEEAIVARAPGGSVIGFGSFVPSGRELRAVYVAPEHGRRGIGGALLRALELRARKYGVTEFVLDASINAEAFYHRHGYVTIRSGEHLLRGGRRMACIRMRKSLAAR</sequence>
<organism evidence="4 5">
    <name type="scientific">Ancylobacter defluvii</name>
    <dbReference type="NCBI Taxonomy" id="1282440"/>
    <lineage>
        <taxon>Bacteria</taxon>
        <taxon>Pseudomonadati</taxon>
        <taxon>Pseudomonadota</taxon>
        <taxon>Alphaproteobacteria</taxon>
        <taxon>Hyphomicrobiales</taxon>
        <taxon>Xanthobacteraceae</taxon>
        <taxon>Ancylobacter</taxon>
    </lineage>
</organism>
<gene>
    <name evidence="4" type="ORF">GCM10017653_43190</name>
</gene>
<dbReference type="Gene3D" id="3.40.630.30">
    <property type="match status" value="1"/>
</dbReference>
<proteinExistence type="predicted"/>
<dbReference type="InterPro" id="IPR016181">
    <property type="entry name" value="Acyl_CoA_acyltransferase"/>
</dbReference>